<dbReference type="InterPro" id="IPR034727">
    <property type="entry name" value="Kintoun"/>
</dbReference>
<protein>
    <recommendedName>
        <fullName evidence="3">Protein kintoun</fullName>
    </recommendedName>
    <alternativeName>
        <fullName evidence="3">Dynein assembly factor 2, axonemal homolog</fullName>
    </alternativeName>
</protein>
<dbReference type="Pfam" id="PF08190">
    <property type="entry name" value="PIH1"/>
    <property type="match status" value="1"/>
</dbReference>
<sequence length="760" mass="85846">MTNSFDKLRELNITRDEVNRIGEALKKPEFRKLLCEYVEELHDPENKKRYEEEIVQLEKERGVDVTFIHPNAGYVIKTSVNGNQKAFVNICSNENVKKPASSPTVKEGARGLNWSLPHTLSPPRDDIDNKGVRCQVFDVVFHLDALHLASKNSAFRTMVNNTALDAVEANFDVKLDKKNLKFPKLSYKGMPHPSVVRTPSEKLPEHSAEEKQFYDNLFSKANLPPVHSPSKKQNKTRKNSSDDNSEYTTPKYIIKHRTHVDLQEFTDNKNAKLNTAIPKELVVVIDLPLLKSSGDISVEVTEKTVQLVSEKPAKYKLDLTLPYRVNDSIGNAKFNKDLKQLVITLPVKNCMMSAELSDSGVESDHGGLCSPECDDEPSGKICDFENVEPIVKCLEQHPCFRTMFLDKGLHYSLPEFSCHLFENVLAFTLNVKNVDEKSVGKIFPSDNSVHVKFTSIGSSFYPSHYAFMIQLPESINQDDTIVEVWDNNVVLQVSVKCSSESFASYFYGTKEEDLKEKFVEEPEVVKTAQQEDSSGESKELNENINLTGNSEKEVKRSRNLEESKELFASNPSIHNAGSIDDHDYHARAIDIAGTSCESSGDELSCSSYSPRKNKGILKRLSIRRFPPVGRSISESSLDDIVCSSSFENCHHSLDLESGIPEDGETEVSTSLKKTVRFNDVVVRQLFRSNSSILGQKKKNQRKAQKKKRALERRHSESEASEVEEKKEGESKDCHSKENDEAQQAKVYKQDDHDIFHLDMV</sequence>
<feature type="compositionally biased region" description="Basic and acidic residues" evidence="4">
    <location>
        <begin position="712"/>
        <end position="739"/>
    </location>
</feature>
<feature type="compositionally biased region" description="Basic residues" evidence="4">
    <location>
        <begin position="695"/>
        <end position="711"/>
    </location>
</feature>
<dbReference type="OrthoDB" id="546764at2759"/>
<evidence type="ECO:0000256" key="3">
    <source>
        <dbReference type="HAMAP-Rule" id="MF_03069"/>
    </source>
</evidence>
<dbReference type="Pfam" id="PF18201">
    <property type="entry name" value="PIH1_CS"/>
    <property type="match status" value="1"/>
</dbReference>
<feature type="compositionally biased region" description="Basic residues" evidence="4">
    <location>
        <begin position="229"/>
        <end position="238"/>
    </location>
</feature>
<evidence type="ECO:0000259" key="5">
    <source>
        <dbReference type="Pfam" id="PF08190"/>
    </source>
</evidence>
<proteinExistence type="inferred from homology"/>
<dbReference type="GO" id="GO:0120293">
    <property type="term" value="C:dynein axonemal particle"/>
    <property type="evidence" value="ECO:0007669"/>
    <property type="project" value="UniProtKB-SubCell"/>
</dbReference>
<comment type="caution">
    <text evidence="7">The sequence shown here is derived from an EMBL/GenBank/DDBJ whole genome shotgun (WGS) entry which is preliminary data.</text>
</comment>
<evidence type="ECO:0000313" key="7">
    <source>
        <dbReference type="EMBL" id="CAH1960904.1"/>
    </source>
</evidence>
<dbReference type="HAMAP" id="MF_03069">
    <property type="entry name" value="Kintoun"/>
    <property type="match status" value="1"/>
</dbReference>
<evidence type="ECO:0000313" key="8">
    <source>
        <dbReference type="Proteomes" id="UP001152888"/>
    </source>
</evidence>
<feature type="domain" description="PIH1 N-terminal" evidence="5">
    <location>
        <begin position="41"/>
        <end position="201"/>
    </location>
</feature>
<comment type="function">
    <text evidence="3">Required for cytoplasmic pre-assembly of axonemal dyneins, thereby playing a central role in motility in cilia and flagella. Involved in pre-assembly of dynein arm complexes in the cytoplasm before intraflagellar transport loads them for the ciliary compartment.</text>
</comment>
<keyword evidence="1 3" id="KW-0963">Cytoplasm</keyword>
<name>A0A9P0JWT3_ACAOB</name>
<feature type="domain" description="PIH1D1/2/3 CS-like" evidence="6">
    <location>
        <begin position="247"/>
        <end position="348"/>
    </location>
</feature>
<evidence type="ECO:0000256" key="1">
    <source>
        <dbReference type="ARBA" id="ARBA00022490"/>
    </source>
</evidence>
<dbReference type="AlphaFoldDB" id="A0A9P0JWT3"/>
<feature type="region of interest" description="Disordered" evidence="4">
    <location>
        <begin position="692"/>
        <end position="760"/>
    </location>
</feature>
<feature type="region of interest" description="Disordered" evidence="4">
    <location>
        <begin position="186"/>
        <end position="208"/>
    </location>
</feature>
<accession>A0A9P0JWT3</accession>
<dbReference type="PANTHER" id="PTHR22997">
    <property type="entry name" value="PIH1 DOMAIN-CONTAINING PROTEIN 1"/>
    <property type="match status" value="1"/>
</dbReference>
<feature type="compositionally biased region" description="Basic and acidic residues" evidence="4">
    <location>
        <begin position="550"/>
        <end position="559"/>
    </location>
</feature>
<dbReference type="GO" id="GO:0060285">
    <property type="term" value="P:cilium-dependent cell motility"/>
    <property type="evidence" value="ECO:0007669"/>
    <property type="project" value="UniProtKB-UniRule"/>
</dbReference>
<comment type="subcellular location">
    <subcellularLocation>
        <location evidence="3">Cytoplasm</location>
    </subcellularLocation>
    <subcellularLocation>
        <location evidence="2">Dynein axonemal particle</location>
    </subcellularLocation>
</comment>
<feature type="compositionally biased region" description="Basic and acidic residues" evidence="4">
    <location>
        <begin position="747"/>
        <end position="760"/>
    </location>
</feature>
<feature type="region of interest" description="Disordered" evidence="4">
    <location>
        <begin position="224"/>
        <end position="250"/>
    </location>
</feature>
<evidence type="ECO:0000256" key="4">
    <source>
        <dbReference type="SAM" id="MobiDB-lite"/>
    </source>
</evidence>
<dbReference type="InterPro" id="IPR012981">
    <property type="entry name" value="PIH1_N"/>
</dbReference>
<dbReference type="PANTHER" id="PTHR22997:SF3">
    <property type="entry name" value="PROTEIN KINTOUN"/>
    <property type="match status" value="1"/>
</dbReference>
<keyword evidence="8" id="KW-1185">Reference proteome</keyword>
<dbReference type="GO" id="GO:0070286">
    <property type="term" value="P:axonemal dynein complex assembly"/>
    <property type="evidence" value="ECO:0007669"/>
    <property type="project" value="UniProtKB-UniRule"/>
</dbReference>
<gene>
    <name evidence="7" type="ORF">ACAOBT_LOCUS3869</name>
</gene>
<reference evidence="7" key="1">
    <citation type="submission" date="2022-03" db="EMBL/GenBank/DDBJ databases">
        <authorList>
            <person name="Sayadi A."/>
        </authorList>
    </citation>
    <scope>NUCLEOTIDE SEQUENCE</scope>
</reference>
<dbReference type="InterPro" id="IPR041442">
    <property type="entry name" value="PIH1D1/2/3_CS-like"/>
</dbReference>
<dbReference type="Proteomes" id="UP001152888">
    <property type="component" value="Unassembled WGS sequence"/>
</dbReference>
<comment type="similarity">
    <text evidence="3">Belongs to the PIH1 family. Kintoun subfamily.</text>
</comment>
<feature type="region of interest" description="Disordered" evidence="4">
    <location>
        <begin position="523"/>
        <end position="559"/>
    </location>
</feature>
<feature type="compositionally biased region" description="Basic and acidic residues" evidence="4">
    <location>
        <begin position="199"/>
        <end position="208"/>
    </location>
</feature>
<organism evidence="7 8">
    <name type="scientific">Acanthoscelides obtectus</name>
    <name type="common">Bean weevil</name>
    <name type="synonym">Bruchus obtectus</name>
    <dbReference type="NCBI Taxonomy" id="200917"/>
    <lineage>
        <taxon>Eukaryota</taxon>
        <taxon>Metazoa</taxon>
        <taxon>Ecdysozoa</taxon>
        <taxon>Arthropoda</taxon>
        <taxon>Hexapoda</taxon>
        <taxon>Insecta</taxon>
        <taxon>Pterygota</taxon>
        <taxon>Neoptera</taxon>
        <taxon>Endopterygota</taxon>
        <taxon>Coleoptera</taxon>
        <taxon>Polyphaga</taxon>
        <taxon>Cucujiformia</taxon>
        <taxon>Chrysomeloidea</taxon>
        <taxon>Chrysomelidae</taxon>
        <taxon>Bruchinae</taxon>
        <taxon>Bruchini</taxon>
        <taxon>Acanthoscelides</taxon>
    </lineage>
</organism>
<dbReference type="EMBL" id="CAKOFQ010006690">
    <property type="protein sequence ID" value="CAH1960904.1"/>
    <property type="molecule type" value="Genomic_DNA"/>
</dbReference>
<evidence type="ECO:0000259" key="6">
    <source>
        <dbReference type="Pfam" id="PF18201"/>
    </source>
</evidence>
<dbReference type="InterPro" id="IPR050734">
    <property type="entry name" value="PIH1/Kintoun_subfamily"/>
</dbReference>
<evidence type="ECO:0000256" key="2">
    <source>
        <dbReference type="ARBA" id="ARBA00024190"/>
    </source>
</evidence>